<keyword evidence="4" id="KW-0472">Membrane</keyword>
<evidence type="ECO:0000256" key="3">
    <source>
        <dbReference type="ARBA" id="ARBA00022679"/>
    </source>
</evidence>
<feature type="transmembrane region" description="Helical" evidence="4">
    <location>
        <begin position="6"/>
        <end position="27"/>
    </location>
</feature>
<name>A0A9Q8ILU6_9LACO</name>
<keyword evidence="4" id="KW-0812">Transmembrane</keyword>
<dbReference type="Pfam" id="PF13632">
    <property type="entry name" value="Glyco_trans_2_3"/>
    <property type="match status" value="1"/>
</dbReference>
<dbReference type="RefSeq" id="WP_140936308.1">
    <property type="nucleotide sequence ID" value="NZ_QUBF01000004.1"/>
</dbReference>
<dbReference type="Gene3D" id="3.90.550.10">
    <property type="entry name" value="Spore Coat Polysaccharide Biosynthesis Protein SpsA, Chain A"/>
    <property type="match status" value="1"/>
</dbReference>
<evidence type="ECO:0000256" key="4">
    <source>
        <dbReference type="SAM" id="Phobius"/>
    </source>
</evidence>
<evidence type="ECO:0000256" key="2">
    <source>
        <dbReference type="ARBA" id="ARBA00022676"/>
    </source>
</evidence>
<dbReference type="PANTHER" id="PTHR43630">
    <property type="entry name" value="POLY-BETA-1,6-N-ACETYL-D-GLUCOSAMINE SYNTHASE"/>
    <property type="match status" value="1"/>
</dbReference>
<evidence type="ECO:0000313" key="7">
    <source>
        <dbReference type="Proteomes" id="UP000784700"/>
    </source>
</evidence>
<reference evidence="6" key="1">
    <citation type="submission" date="2018-08" db="EMBL/GenBank/DDBJ databases">
        <title>Comparative genomics of wild bee and flower associated Lactobacillus reveals potential adaptation to the bee host.</title>
        <authorList>
            <person name="Vuong H.Q."/>
            <person name="Mcfrederick Q.S."/>
        </authorList>
    </citation>
    <scope>NUCLEOTIDE SEQUENCE</scope>
    <source>
        <strain evidence="6">HV_63</strain>
    </source>
</reference>
<feature type="transmembrane region" description="Helical" evidence="4">
    <location>
        <begin position="379"/>
        <end position="401"/>
    </location>
</feature>
<dbReference type="InterPro" id="IPR001173">
    <property type="entry name" value="Glyco_trans_2-like"/>
</dbReference>
<evidence type="ECO:0000256" key="1">
    <source>
        <dbReference type="ARBA" id="ARBA00006739"/>
    </source>
</evidence>
<feature type="domain" description="Glycosyltransferase 2-like" evidence="5">
    <location>
        <begin position="142"/>
        <end position="326"/>
    </location>
</feature>
<evidence type="ECO:0000259" key="5">
    <source>
        <dbReference type="Pfam" id="PF13632"/>
    </source>
</evidence>
<keyword evidence="3" id="KW-0808">Transferase</keyword>
<sequence>MSCIDIILKFSILYYIVYTFNIVYLLLNRSHKNKNYLNIKKSINNKYSLWIIIPALNEETVIKNTVNSLQHELHKLCKINNISANILVVDDCSDDQTFYEARKTSAYVIQTPQNNKHCGKGAVLNHGINFINSICDHKVNNIIGVIDADGVMKYKDFYNIIALYDDNKNKYDMIQSAVKMFNTKNIVEKAQDFEFGGLNRKSQISRNNYGDGIASGNGQFVTLKMALDVKWGNSLLEDMEFTLNGLLKGYHCYFTEDSVVQQQAVKSIKKYIKQRVRWCTGGIQCSHFLFALYKSKNVKLLQKIALTINALTPLAFIFINFSNLISLIIQVRLFIMNPQSNYSFFTLLLIWLLLDLGISNSYRLFINKTNNKKIQLIEAFYFSISFSIINLITFFIPIISIKNILSNNLEWDKTDHST</sequence>
<feature type="transmembrane region" description="Helical" evidence="4">
    <location>
        <begin position="341"/>
        <end position="358"/>
    </location>
</feature>
<dbReference type="PANTHER" id="PTHR43630:SF1">
    <property type="entry name" value="POLY-BETA-1,6-N-ACETYL-D-GLUCOSAMINE SYNTHASE"/>
    <property type="match status" value="1"/>
</dbReference>
<feature type="transmembrane region" description="Helical" evidence="4">
    <location>
        <begin position="304"/>
        <end position="329"/>
    </location>
</feature>
<dbReference type="GO" id="GO:0016757">
    <property type="term" value="F:glycosyltransferase activity"/>
    <property type="evidence" value="ECO:0007669"/>
    <property type="project" value="UniProtKB-KW"/>
</dbReference>
<comment type="similarity">
    <text evidence="1">Belongs to the glycosyltransferase 2 family.</text>
</comment>
<proteinExistence type="inferred from homology"/>
<comment type="caution">
    <text evidence="6">The sequence shown here is derived from an EMBL/GenBank/DDBJ whole genome shotgun (WGS) entry which is preliminary data.</text>
</comment>
<dbReference type="EMBL" id="QUBG01000004">
    <property type="protein sequence ID" value="TPR43819.1"/>
    <property type="molecule type" value="Genomic_DNA"/>
</dbReference>
<dbReference type="Proteomes" id="UP000784700">
    <property type="component" value="Unassembled WGS sequence"/>
</dbReference>
<dbReference type="InterPro" id="IPR029044">
    <property type="entry name" value="Nucleotide-diphossugar_trans"/>
</dbReference>
<protein>
    <submittedName>
        <fullName evidence="6">Glycosyltransferase</fullName>
    </submittedName>
</protein>
<accession>A0A9Q8ILU6</accession>
<evidence type="ECO:0000313" key="6">
    <source>
        <dbReference type="EMBL" id="TPR43819.1"/>
    </source>
</evidence>
<dbReference type="SUPFAM" id="SSF53448">
    <property type="entry name" value="Nucleotide-diphospho-sugar transferases"/>
    <property type="match status" value="1"/>
</dbReference>
<gene>
    <name evidence="6" type="ORF">DY130_05150</name>
</gene>
<keyword evidence="2" id="KW-0328">Glycosyltransferase</keyword>
<organism evidence="6 7">
    <name type="scientific">Apilactobacillus micheneri</name>
    <dbReference type="NCBI Taxonomy" id="1899430"/>
    <lineage>
        <taxon>Bacteria</taxon>
        <taxon>Bacillati</taxon>
        <taxon>Bacillota</taxon>
        <taxon>Bacilli</taxon>
        <taxon>Lactobacillales</taxon>
        <taxon>Lactobacillaceae</taxon>
        <taxon>Apilactobacillus</taxon>
    </lineage>
</organism>
<dbReference type="AlphaFoldDB" id="A0A9Q8ILU6"/>
<keyword evidence="4" id="KW-1133">Transmembrane helix</keyword>